<sequence>MLWDRDRFRPVPKTFNPSSYFCPSQINTHSMKRLITSTLLLSLVSFSISSCKNEPKIDKDDLLGRWEIREAYRNEKKSEDLMGLFFEFFGDGKMLTNMSGATTESQYELKKQTLMQRGGDMDADYEITSLNDTNLVLVTTLREYNFRFVLGKSIQIN</sequence>
<organism evidence="1 2">
    <name type="scientific">Haliscomenobacter hydrossis (strain ATCC 27775 / DSM 1100 / LMG 10767 / O)</name>
    <dbReference type="NCBI Taxonomy" id="760192"/>
    <lineage>
        <taxon>Bacteria</taxon>
        <taxon>Pseudomonadati</taxon>
        <taxon>Bacteroidota</taxon>
        <taxon>Saprospiria</taxon>
        <taxon>Saprospirales</taxon>
        <taxon>Haliscomenobacteraceae</taxon>
        <taxon>Haliscomenobacter</taxon>
    </lineage>
</organism>
<evidence type="ECO:0000313" key="2">
    <source>
        <dbReference type="Proteomes" id="UP000008461"/>
    </source>
</evidence>
<protein>
    <recommendedName>
        <fullName evidence="3">Lipocalin-like domain-containing protein</fullName>
    </recommendedName>
</protein>
<proteinExistence type="predicted"/>
<evidence type="ECO:0000313" key="1">
    <source>
        <dbReference type="EMBL" id="AEE49098.1"/>
    </source>
</evidence>
<keyword evidence="2" id="KW-1185">Reference proteome</keyword>
<dbReference type="AlphaFoldDB" id="F4KSZ1"/>
<dbReference type="Proteomes" id="UP000008461">
    <property type="component" value="Chromosome"/>
</dbReference>
<evidence type="ECO:0008006" key="3">
    <source>
        <dbReference type="Google" id="ProtNLM"/>
    </source>
</evidence>
<name>F4KSZ1_HALH1</name>
<dbReference type="EMBL" id="CP002691">
    <property type="protein sequence ID" value="AEE49098.1"/>
    <property type="molecule type" value="Genomic_DNA"/>
</dbReference>
<dbReference type="KEGG" id="hhy:Halhy_1201"/>
<dbReference type="STRING" id="760192.Halhy_1201"/>
<reference key="2">
    <citation type="submission" date="2011-04" db="EMBL/GenBank/DDBJ databases">
        <title>Complete sequence of chromosome of Haliscomenobacter hydrossis DSM 1100.</title>
        <authorList>
            <consortium name="US DOE Joint Genome Institute (JGI-PGF)"/>
            <person name="Lucas S."/>
            <person name="Han J."/>
            <person name="Lapidus A."/>
            <person name="Bruce D."/>
            <person name="Goodwin L."/>
            <person name="Pitluck S."/>
            <person name="Peters L."/>
            <person name="Kyrpides N."/>
            <person name="Mavromatis K."/>
            <person name="Ivanova N."/>
            <person name="Ovchinnikova G."/>
            <person name="Pagani I."/>
            <person name="Daligault H."/>
            <person name="Detter J.C."/>
            <person name="Han C."/>
            <person name="Land M."/>
            <person name="Hauser L."/>
            <person name="Markowitz V."/>
            <person name="Cheng J.-F."/>
            <person name="Hugenholtz P."/>
            <person name="Woyke T."/>
            <person name="Wu D."/>
            <person name="Verbarg S."/>
            <person name="Frueling A."/>
            <person name="Brambilla E."/>
            <person name="Klenk H.-P."/>
            <person name="Eisen J.A."/>
        </authorList>
    </citation>
    <scope>NUCLEOTIDE SEQUENCE</scope>
    <source>
        <strain>DSM 1100</strain>
    </source>
</reference>
<reference evidence="1 2" key="1">
    <citation type="journal article" date="2011" name="Stand. Genomic Sci.">
        <title>Complete genome sequence of Haliscomenobacter hydrossis type strain (O).</title>
        <authorList>
            <consortium name="US DOE Joint Genome Institute (JGI-PGF)"/>
            <person name="Daligault H."/>
            <person name="Lapidus A."/>
            <person name="Zeytun A."/>
            <person name="Nolan M."/>
            <person name="Lucas S."/>
            <person name="Del Rio T.G."/>
            <person name="Tice H."/>
            <person name="Cheng J.F."/>
            <person name="Tapia R."/>
            <person name="Han C."/>
            <person name="Goodwin L."/>
            <person name="Pitluck S."/>
            <person name="Liolios K."/>
            <person name="Pagani I."/>
            <person name="Ivanova N."/>
            <person name="Huntemann M."/>
            <person name="Mavromatis K."/>
            <person name="Mikhailova N."/>
            <person name="Pati A."/>
            <person name="Chen A."/>
            <person name="Palaniappan K."/>
            <person name="Land M."/>
            <person name="Hauser L."/>
            <person name="Brambilla E.M."/>
            <person name="Rohde M."/>
            <person name="Verbarg S."/>
            <person name="Goker M."/>
            <person name="Bristow J."/>
            <person name="Eisen J.A."/>
            <person name="Markowitz V."/>
            <person name="Hugenholtz P."/>
            <person name="Kyrpides N.C."/>
            <person name="Klenk H.P."/>
            <person name="Woyke T."/>
        </authorList>
    </citation>
    <scope>NUCLEOTIDE SEQUENCE [LARGE SCALE GENOMIC DNA]</scope>
    <source>
        <strain evidence="2">ATCC 27775 / DSM 1100 / LMG 10767 / O</strain>
    </source>
</reference>
<dbReference type="HOGENOM" id="CLU_1675456_0_0_10"/>
<accession>F4KSZ1</accession>
<gene>
    <name evidence="1" type="ordered locus">Halhy_1201</name>
</gene>